<dbReference type="InterPro" id="IPR052712">
    <property type="entry name" value="Acid_resist_chaperone_HdeD"/>
</dbReference>
<name>A0A3B0UW55_9ZZZZ</name>
<dbReference type="EMBL" id="UOET01000385">
    <property type="protein sequence ID" value="VAW29587.1"/>
    <property type="molecule type" value="Genomic_DNA"/>
</dbReference>
<dbReference type="PANTHER" id="PTHR34989">
    <property type="entry name" value="PROTEIN HDED"/>
    <property type="match status" value="1"/>
</dbReference>
<proteinExistence type="predicted"/>
<feature type="transmembrane region" description="Helical" evidence="1">
    <location>
        <begin position="37"/>
        <end position="58"/>
    </location>
</feature>
<keyword evidence="1" id="KW-1133">Transmembrane helix</keyword>
<dbReference type="PANTHER" id="PTHR34989:SF1">
    <property type="entry name" value="PROTEIN HDED"/>
    <property type="match status" value="1"/>
</dbReference>
<feature type="transmembrane region" description="Helical" evidence="1">
    <location>
        <begin position="93"/>
        <end position="117"/>
    </location>
</feature>
<keyword evidence="1" id="KW-0472">Membrane</keyword>
<sequence>MIANISKRWALLAVNGVIAIIFGALAIFVPGPTLLTVVTYFGIVILLLGVAMLVGVVSNIRNNLGYGADLAEAIVLIIIGILLSFYTRQSLKIFVIIIGSWAVLIGLLQLFFAFNLVPELNGKITLLINGGLTLLFGIVLFFNPFRAAVFVLVLTGILAIVVGAILIIIAMKMKNFFNRLEG</sequence>
<reference evidence="2" key="1">
    <citation type="submission" date="2018-06" db="EMBL/GenBank/DDBJ databases">
        <authorList>
            <person name="Zhirakovskaya E."/>
        </authorList>
    </citation>
    <scope>NUCLEOTIDE SEQUENCE</scope>
</reference>
<gene>
    <name evidence="2" type="ORF">MNBD_BACTEROID07-1382</name>
</gene>
<accession>A0A3B0UW55</accession>
<feature type="transmembrane region" description="Helical" evidence="1">
    <location>
        <begin position="9"/>
        <end position="31"/>
    </location>
</feature>
<protein>
    <recommendedName>
        <fullName evidence="3">Acid-resistance membrane protein</fullName>
    </recommendedName>
</protein>
<dbReference type="AlphaFoldDB" id="A0A3B0UW55"/>
<organism evidence="2">
    <name type="scientific">hydrothermal vent metagenome</name>
    <dbReference type="NCBI Taxonomy" id="652676"/>
    <lineage>
        <taxon>unclassified sequences</taxon>
        <taxon>metagenomes</taxon>
        <taxon>ecological metagenomes</taxon>
    </lineage>
</organism>
<dbReference type="InterPro" id="IPR005325">
    <property type="entry name" value="DUF308_memb"/>
</dbReference>
<evidence type="ECO:0008006" key="3">
    <source>
        <dbReference type="Google" id="ProtNLM"/>
    </source>
</evidence>
<dbReference type="Pfam" id="PF03729">
    <property type="entry name" value="DUF308"/>
    <property type="match status" value="2"/>
</dbReference>
<dbReference type="GO" id="GO:0005886">
    <property type="term" value="C:plasma membrane"/>
    <property type="evidence" value="ECO:0007669"/>
    <property type="project" value="TreeGrafter"/>
</dbReference>
<evidence type="ECO:0000256" key="1">
    <source>
        <dbReference type="SAM" id="Phobius"/>
    </source>
</evidence>
<feature type="transmembrane region" description="Helical" evidence="1">
    <location>
        <begin position="70"/>
        <end position="87"/>
    </location>
</feature>
<evidence type="ECO:0000313" key="2">
    <source>
        <dbReference type="EMBL" id="VAW29587.1"/>
    </source>
</evidence>
<keyword evidence="1" id="KW-0812">Transmembrane</keyword>
<feature type="transmembrane region" description="Helical" evidence="1">
    <location>
        <begin position="124"/>
        <end position="142"/>
    </location>
</feature>
<feature type="transmembrane region" description="Helical" evidence="1">
    <location>
        <begin position="148"/>
        <end position="170"/>
    </location>
</feature>